<keyword evidence="3" id="KW-0460">Magnesium</keyword>
<comment type="caution">
    <text evidence="4">The sequence shown here is derived from an EMBL/GenBank/DDBJ whole genome shotgun (WGS) entry which is preliminary data.</text>
</comment>
<accession>A0A148KL01</accession>
<dbReference type="Pfam" id="PF12710">
    <property type="entry name" value="HAD"/>
    <property type="match status" value="1"/>
</dbReference>
<dbReference type="PANTHER" id="PTHR43344:SF13">
    <property type="entry name" value="PHOSPHATASE RV3661-RELATED"/>
    <property type="match status" value="1"/>
</dbReference>
<evidence type="ECO:0000256" key="2">
    <source>
        <dbReference type="ARBA" id="ARBA00022801"/>
    </source>
</evidence>
<dbReference type="InterPro" id="IPR023214">
    <property type="entry name" value="HAD_sf"/>
</dbReference>
<sequence length="224" mass="25485">MLFLGESLMSDQTVLAAFDLDGTLFDGDCAELWLQFLRDKDWPGIATTITHCQQLMAQYESGGLDMLNYMTFWLQPLVGYPVSEIKALSQQFYEFYAKRFFSEGIERVKWHQQQGHTTICISASPDFVVNAITRFLGFDHVLGLQLQLKEQKITGGVAFPLCFQHGKTQLLEKLFGRKLDYSYSDSINDVSLLEMAESAYVVNPNLQLQALASEKGWQTLIWQG</sequence>
<organism evidence="4 5">
    <name type="scientific">Paraglaciecola hydrolytica</name>
    <dbReference type="NCBI Taxonomy" id="1799789"/>
    <lineage>
        <taxon>Bacteria</taxon>
        <taxon>Pseudomonadati</taxon>
        <taxon>Pseudomonadota</taxon>
        <taxon>Gammaproteobacteria</taxon>
        <taxon>Alteromonadales</taxon>
        <taxon>Alteromonadaceae</taxon>
        <taxon>Paraglaciecola</taxon>
    </lineage>
</organism>
<evidence type="ECO:0000313" key="4">
    <source>
        <dbReference type="EMBL" id="KXI26928.1"/>
    </source>
</evidence>
<dbReference type="PANTHER" id="PTHR43344">
    <property type="entry name" value="PHOSPHOSERINE PHOSPHATASE"/>
    <property type="match status" value="1"/>
</dbReference>
<dbReference type="Proteomes" id="UP000070299">
    <property type="component" value="Unassembled WGS sequence"/>
</dbReference>
<keyword evidence="5" id="KW-1185">Reference proteome</keyword>
<protein>
    <recommendedName>
        <fullName evidence="6">Haloacid dehalogenase</fullName>
    </recommendedName>
</protein>
<keyword evidence="2" id="KW-0378">Hydrolase</keyword>
<dbReference type="InterPro" id="IPR050582">
    <property type="entry name" value="HAD-like_SerB"/>
</dbReference>
<evidence type="ECO:0000256" key="3">
    <source>
        <dbReference type="ARBA" id="ARBA00022842"/>
    </source>
</evidence>
<dbReference type="GO" id="GO:0016787">
    <property type="term" value="F:hydrolase activity"/>
    <property type="evidence" value="ECO:0007669"/>
    <property type="project" value="UniProtKB-KW"/>
</dbReference>
<keyword evidence="1" id="KW-0479">Metal-binding</keyword>
<dbReference type="GO" id="GO:0046872">
    <property type="term" value="F:metal ion binding"/>
    <property type="evidence" value="ECO:0007669"/>
    <property type="project" value="UniProtKB-KW"/>
</dbReference>
<dbReference type="NCBIfam" id="TIGR01490">
    <property type="entry name" value="HAD-SF-IB-hyp1"/>
    <property type="match status" value="1"/>
</dbReference>
<dbReference type="InterPro" id="IPR036412">
    <property type="entry name" value="HAD-like_sf"/>
</dbReference>
<evidence type="ECO:0000256" key="1">
    <source>
        <dbReference type="ARBA" id="ARBA00022723"/>
    </source>
</evidence>
<dbReference type="AlphaFoldDB" id="A0A148KL01"/>
<dbReference type="NCBIfam" id="TIGR01488">
    <property type="entry name" value="HAD-SF-IB"/>
    <property type="match status" value="1"/>
</dbReference>
<evidence type="ECO:0000313" key="5">
    <source>
        <dbReference type="Proteomes" id="UP000070299"/>
    </source>
</evidence>
<dbReference type="CDD" id="cd02612">
    <property type="entry name" value="HAD_PGPPase"/>
    <property type="match status" value="1"/>
</dbReference>
<evidence type="ECO:0008006" key="6">
    <source>
        <dbReference type="Google" id="ProtNLM"/>
    </source>
</evidence>
<dbReference type="Gene3D" id="1.20.1440.100">
    <property type="entry name" value="SG protein - dephosphorylation function"/>
    <property type="match status" value="1"/>
</dbReference>
<dbReference type="STRING" id="1799789.AX660_02140"/>
<dbReference type="Gene3D" id="3.40.50.1000">
    <property type="entry name" value="HAD superfamily/HAD-like"/>
    <property type="match status" value="1"/>
</dbReference>
<dbReference type="SUPFAM" id="SSF56784">
    <property type="entry name" value="HAD-like"/>
    <property type="match status" value="1"/>
</dbReference>
<dbReference type="EMBL" id="LSNE01000018">
    <property type="protein sequence ID" value="KXI26928.1"/>
    <property type="molecule type" value="Genomic_DNA"/>
</dbReference>
<reference evidence="5" key="1">
    <citation type="submission" date="2016-02" db="EMBL/GenBank/DDBJ databases">
        <authorList>
            <person name="Schultz-Johansen M."/>
            <person name="Glaring M.A."/>
            <person name="Bech P.K."/>
            <person name="Stougaard P."/>
        </authorList>
    </citation>
    <scope>NUCLEOTIDE SEQUENCE [LARGE SCALE GENOMIC DNA]</scope>
    <source>
        <strain evidence="5">S66</strain>
    </source>
</reference>
<proteinExistence type="predicted"/>
<dbReference type="InterPro" id="IPR006385">
    <property type="entry name" value="HAD_hydro_SerB1"/>
</dbReference>
<name>A0A148KL01_9ALTE</name>
<gene>
    <name evidence="4" type="ORF">AX660_02140</name>
</gene>